<organism evidence="1 2">
    <name type="scientific">Pyrenophora tritici-repentis</name>
    <dbReference type="NCBI Taxonomy" id="45151"/>
    <lineage>
        <taxon>Eukaryota</taxon>
        <taxon>Fungi</taxon>
        <taxon>Dikarya</taxon>
        <taxon>Ascomycota</taxon>
        <taxon>Pezizomycotina</taxon>
        <taxon>Dothideomycetes</taxon>
        <taxon>Pleosporomycetidae</taxon>
        <taxon>Pleosporales</taxon>
        <taxon>Pleosporineae</taxon>
        <taxon>Pleosporaceae</taxon>
        <taxon>Pyrenophora</taxon>
    </lineage>
</organism>
<gene>
    <name evidence="1" type="ORF">PtrM4_110310</name>
</gene>
<dbReference type="Proteomes" id="UP000245464">
    <property type="component" value="Chromosome 5"/>
</dbReference>
<reference evidence="1 2" key="1">
    <citation type="journal article" date="2018" name="BMC Genomics">
        <title>Comparative genomics of the wheat fungal pathogen Pyrenophora tritici-repentis reveals chromosomal variations and genome plasticity.</title>
        <authorList>
            <person name="Moolhuijzen P."/>
            <person name="See P.T."/>
            <person name="Hane J.K."/>
            <person name="Shi G."/>
            <person name="Liu Z."/>
            <person name="Oliver R.P."/>
            <person name="Moffat C.S."/>
        </authorList>
    </citation>
    <scope>NUCLEOTIDE SEQUENCE [LARGE SCALE GENOMIC DNA]</scope>
    <source>
        <strain evidence="1">M4</strain>
    </source>
</reference>
<dbReference type="EMBL" id="NQIK02000005">
    <property type="protein sequence ID" value="KAF7571029.1"/>
    <property type="molecule type" value="Genomic_DNA"/>
</dbReference>
<dbReference type="GeneID" id="90956780"/>
<sequence>MLLRAVLLFTMTTAVSAFCWEGSECTYPRGSCCTCDSRGCPPTHLGTPFISRIGTSCGATAADECWAQP</sequence>
<proteinExistence type="predicted"/>
<dbReference type="KEGG" id="ptrr:90956780"/>
<dbReference type="RefSeq" id="XP_065962330.1">
    <property type="nucleotide sequence ID" value="XM_066107881.1"/>
</dbReference>
<comment type="caution">
    <text evidence="1">The sequence shown here is derived from an EMBL/GenBank/DDBJ whole genome shotgun (WGS) entry which is preliminary data.</text>
</comment>
<evidence type="ECO:0000313" key="2">
    <source>
        <dbReference type="Proteomes" id="UP000245464"/>
    </source>
</evidence>
<protein>
    <submittedName>
        <fullName evidence="1">Uncharacterized protein</fullName>
    </submittedName>
</protein>
<evidence type="ECO:0000313" key="1">
    <source>
        <dbReference type="EMBL" id="KAF7571029.1"/>
    </source>
</evidence>
<accession>A0A5M9L5P4</accession>
<dbReference type="AlphaFoldDB" id="A0A5M9L5P4"/>
<name>A0A5M9L5P4_9PLEO</name>